<dbReference type="AlphaFoldDB" id="A0A2M4DN00"/>
<proteinExistence type="predicted"/>
<evidence type="ECO:0008006" key="3">
    <source>
        <dbReference type="Google" id="ProtNLM"/>
    </source>
</evidence>
<evidence type="ECO:0000313" key="2">
    <source>
        <dbReference type="EMBL" id="MBW78933.1"/>
    </source>
</evidence>
<reference evidence="2" key="1">
    <citation type="submission" date="2018-01" db="EMBL/GenBank/DDBJ databases">
        <title>An insight into the sialome of Amazonian anophelines.</title>
        <authorList>
            <person name="Ribeiro J.M."/>
            <person name="Scarpassa V."/>
            <person name="Calvo E."/>
        </authorList>
    </citation>
    <scope>NUCLEOTIDE SEQUENCE</scope>
</reference>
<feature type="signal peptide" evidence="1">
    <location>
        <begin position="1"/>
        <end position="20"/>
    </location>
</feature>
<keyword evidence="1" id="KW-0732">Signal</keyword>
<dbReference type="EMBL" id="GGFL01014755">
    <property type="protein sequence ID" value="MBW78933.1"/>
    <property type="molecule type" value="Transcribed_RNA"/>
</dbReference>
<protein>
    <recommendedName>
        <fullName evidence="3">Secreted protein</fullName>
    </recommendedName>
</protein>
<feature type="chain" id="PRO_5014818168" description="Secreted protein" evidence="1">
    <location>
        <begin position="21"/>
        <end position="125"/>
    </location>
</feature>
<organism evidence="2">
    <name type="scientific">Anopheles darlingi</name>
    <name type="common">Mosquito</name>
    <dbReference type="NCBI Taxonomy" id="43151"/>
    <lineage>
        <taxon>Eukaryota</taxon>
        <taxon>Metazoa</taxon>
        <taxon>Ecdysozoa</taxon>
        <taxon>Arthropoda</taxon>
        <taxon>Hexapoda</taxon>
        <taxon>Insecta</taxon>
        <taxon>Pterygota</taxon>
        <taxon>Neoptera</taxon>
        <taxon>Endopterygota</taxon>
        <taxon>Diptera</taxon>
        <taxon>Nematocera</taxon>
        <taxon>Culicoidea</taxon>
        <taxon>Culicidae</taxon>
        <taxon>Anophelinae</taxon>
        <taxon>Anopheles</taxon>
    </lineage>
</organism>
<accession>A0A2M4DN00</accession>
<name>A0A2M4DN00_ANODA</name>
<evidence type="ECO:0000256" key="1">
    <source>
        <dbReference type="SAM" id="SignalP"/>
    </source>
</evidence>
<sequence>MRARRRFSMIGLLLLRLSELERLTGSAGGICVVAGEPATCCVAPTPVTILHCFLCVSAGILSELALMALVGQRFFCLAACFALLNIFHTQGTHSHTLLCVVCSARFAGTKAAKITSLFTDSNLRC</sequence>